<name>A0A0W8F119_9ZZZZ</name>
<dbReference type="EMBL" id="LNQE01001638">
    <property type="protein sequence ID" value="KUG14602.1"/>
    <property type="molecule type" value="Genomic_DNA"/>
</dbReference>
<gene>
    <name evidence="1" type="ORF">ASZ90_015752</name>
</gene>
<accession>A0A0W8F119</accession>
<protein>
    <submittedName>
        <fullName evidence="1">Uncharacterized protein</fullName>
    </submittedName>
</protein>
<organism evidence="1">
    <name type="scientific">hydrocarbon metagenome</name>
    <dbReference type="NCBI Taxonomy" id="938273"/>
    <lineage>
        <taxon>unclassified sequences</taxon>
        <taxon>metagenomes</taxon>
        <taxon>ecological metagenomes</taxon>
    </lineage>
</organism>
<dbReference type="AlphaFoldDB" id="A0A0W8F119"/>
<comment type="caution">
    <text evidence="1">The sequence shown here is derived from an EMBL/GenBank/DDBJ whole genome shotgun (WGS) entry which is preliminary data.</text>
</comment>
<evidence type="ECO:0000313" key="1">
    <source>
        <dbReference type="EMBL" id="KUG14602.1"/>
    </source>
</evidence>
<proteinExistence type="predicted"/>
<sequence length="40" mass="4366">MSKLATRTDPRTGAIRAADCAGRVYYPCLKEDIREIAVPG</sequence>
<reference evidence="1" key="1">
    <citation type="journal article" date="2015" name="Proc. Natl. Acad. Sci. U.S.A.">
        <title>Networks of energetic and metabolic interactions define dynamics in microbial communities.</title>
        <authorList>
            <person name="Embree M."/>
            <person name="Liu J.K."/>
            <person name="Al-Bassam M.M."/>
            <person name="Zengler K."/>
        </authorList>
    </citation>
    <scope>NUCLEOTIDE SEQUENCE</scope>
</reference>